<evidence type="ECO:0000256" key="1">
    <source>
        <dbReference type="SAM" id="MobiDB-lite"/>
    </source>
</evidence>
<comment type="caution">
    <text evidence="2">The sequence shown here is derived from an EMBL/GenBank/DDBJ whole genome shotgun (WGS) entry which is preliminary data.</text>
</comment>
<protein>
    <recommendedName>
        <fullName evidence="4">EF-hand domain-containing protein</fullName>
    </recommendedName>
</protein>
<evidence type="ECO:0000313" key="2">
    <source>
        <dbReference type="EMBL" id="GMH54494.1"/>
    </source>
</evidence>
<feature type="compositionally biased region" description="Pro residues" evidence="1">
    <location>
        <begin position="23"/>
        <end position="32"/>
    </location>
</feature>
<proteinExistence type="predicted"/>
<dbReference type="EMBL" id="BRXZ01002101">
    <property type="protein sequence ID" value="GMH54494.1"/>
    <property type="molecule type" value="Genomic_DNA"/>
</dbReference>
<sequence length="219" mass="23339">MTASAKYPTHQDLPRFFRKSPNQVPPHPPASPPSKASKVSSPYSSARSPGGLVRSVSASSVGAEDNKPILVRGSSQTSAATPSDDSENDNGEDDNDEDEGQRADGALANLKAKESTLLNFTELASIEALLNSHGTPPSPGSSSGSRLSYESFSRIRSSVSKRASKYFTAGMFLSFTPDGEGKIDGGEFFRRLCSTICIAKTRITLQFYDAGGRGLLREQ</sequence>
<dbReference type="AlphaFoldDB" id="A0A9W6ZHD7"/>
<feature type="region of interest" description="Disordered" evidence="1">
    <location>
        <begin position="1"/>
        <end position="101"/>
    </location>
</feature>
<feature type="non-terminal residue" evidence="2">
    <location>
        <position position="1"/>
    </location>
</feature>
<gene>
    <name evidence="2" type="ORF">TrRE_jg7526</name>
</gene>
<organism evidence="2 3">
    <name type="scientific">Triparma retinervis</name>
    <dbReference type="NCBI Taxonomy" id="2557542"/>
    <lineage>
        <taxon>Eukaryota</taxon>
        <taxon>Sar</taxon>
        <taxon>Stramenopiles</taxon>
        <taxon>Ochrophyta</taxon>
        <taxon>Bolidophyceae</taxon>
        <taxon>Parmales</taxon>
        <taxon>Triparmaceae</taxon>
        <taxon>Triparma</taxon>
    </lineage>
</organism>
<feature type="compositionally biased region" description="Low complexity" evidence="1">
    <location>
        <begin position="33"/>
        <end position="49"/>
    </location>
</feature>
<keyword evidence="3" id="KW-1185">Reference proteome</keyword>
<evidence type="ECO:0000313" key="3">
    <source>
        <dbReference type="Proteomes" id="UP001165082"/>
    </source>
</evidence>
<dbReference type="Proteomes" id="UP001165082">
    <property type="component" value="Unassembled WGS sequence"/>
</dbReference>
<reference evidence="2" key="1">
    <citation type="submission" date="2022-07" db="EMBL/GenBank/DDBJ databases">
        <title>Genome analysis of Parmales, a sister group of diatoms, reveals the evolutionary specialization of diatoms from phago-mixotrophs to photoautotrophs.</title>
        <authorList>
            <person name="Ban H."/>
            <person name="Sato S."/>
            <person name="Yoshikawa S."/>
            <person name="Kazumasa Y."/>
            <person name="Nakamura Y."/>
            <person name="Ichinomiya M."/>
            <person name="Saitoh K."/>
            <person name="Sato N."/>
            <person name="Blanc-Mathieu R."/>
            <person name="Endo H."/>
            <person name="Kuwata A."/>
            <person name="Ogata H."/>
        </authorList>
    </citation>
    <scope>NUCLEOTIDE SEQUENCE</scope>
</reference>
<name>A0A9W6ZHD7_9STRA</name>
<accession>A0A9W6ZHD7</accession>
<dbReference type="OrthoDB" id="10434881at2759"/>
<feature type="compositionally biased region" description="Acidic residues" evidence="1">
    <location>
        <begin position="84"/>
        <end position="99"/>
    </location>
</feature>
<evidence type="ECO:0008006" key="4">
    <source>
        <dbReference type="Google" id="ProtNLM"/>
    </source>
</evidence>